<keyword evidence="3" id="KW-0862">Zinc</keyword>
<evidence type="ECO:0000313" key="8">
    <source>
        <dbReference type="Proteomes" id="UP001157974"/>
    </source>
</evidence>
<feature type="compositionally biased region" description="Polar residues" evidence="5">
    <location>
        <begin position="709"/>
        <end position="731"/>
    </location>
</feature>
<accession>A0AAV8V1U6</accession>
<dbReference type="InterPro" id="IPR056437">
    <property type="entry name" value="Znf-C2H2_ZNF598/HEL2"/>
</dbReference>
<dbReference type="GO" id="GO:0072344">
    <property type="term" value="P:rescue of stalled ribosome"/>
    <property type="evidence" value="ECO:0007669"/>
    <property type="project" value="InterPro"/>
</dbReference>
<feature type="compositionally biased region" description="Polar residues" evidence="5">
    <location>
        <begin position="758"/>
        <end position="768"/>
    </location>
</feature>
<feature type="compositionally biased region" description="Basic and acidic residues" evidence="5">
    <location>
        <begin position="784"/>
        <end position="794"/>
    </location>
</feature>
<feature type="domain" description="RING-type" evidence="6">
    <location>
        <begin position="70"/>
        <end position="110"/>
    </location>
</feature>
<dbReference type="GO" id="GO:0016567">
    <property type="term" value="P:protein ubiquitination"/>
    <property type="evidence" value="ECO:0007669"/>
    <property type="project" value="TreeGrafter"/>
</dbReference>
<dbReference type="GO" id="GO:0061630">
    <property type="term" value="F:ubiquitin protein ligase activity"/>
    <property type="evidence" value="ECO:0007669"/>
    <property type="project" value="InterPro"/>
</dbReference>
<dbReference type="InterPro" id="IPR017907">
    <property type="entry name" value="Znf_RING_CS"/>
</dbReference>
<evidence type="ECO:0000256" key="2">
    <source>
        <dbReference type="ARBA" id="ARBA00022771"/>
    </source>
</evidence>
<dbReference type="InterPro" id="IPR013083">
    <property type="entry name" value="Znf_RING/FYVE/PHD"/>
</dbReference>
<protein>
    <recommendedName>
        <fullName evidence="6">RING-type domain-containing protein</fullName>
    </recommendedName>
</protein>
<feature type="region of interest" description="Disordered" evidence="5">
    <location>
        <begin position="353"/>
        <end position="412"/>
    </location>
</feature>
<evidence type="ECO:0000256" key="4">
    <source>
        <dbReference type="PROSITE-ProRule" id="PRU00175"/>
    </source>
</evidence>
<evidence type="ECO:0000256" key="5">
    <source>
        <dbReference type="SAM" id="MobiDB-lite"/>
    </source>
</evidence>
<dbReference type="AlphaFoldDB" id="A0AAV8V1U6"/>
<dbReference type="InterPro" id="IPR001841">
    <property type="entry name" value="Znf_RING"/>
</dbReference>
<dbReference type="EMBL" id="JAMWBK010000003">
    <property type="protein sequence ID" value="KAJ8906761.1"/>
    <property type="molecule type" value="Genomic_DNA"/>
</dbReference>
<proteinExistence type="predicted"/>
<evidence type="ECO:0000256" key="3">
    <source>
        <dbReference type="ARBA" id="ARBA00022833"/>
    </source>
</evidence>
<dbReference type="Proteomes" id="UP001157974">
    <property type="component" value="Unassembled WGS sequence"/>
</dbReference>
<dbReference type="InterPro" id="IPR044288">
    <property type="entry name" value="ZNF598/HEL2"/>
</dbReference>
<feature type="compositionally biased region" description="Basic and acidic residues" evidence="5">
    <location>
        <begin position="36"/>
        <end position="61"/>
    </location>
</feature>
<dbReference type="GO" id="GO:0043022">
    <property type="term" value="F:ribosome binding"/>
    <property type="evidence" value="ECO:0007669"/>
    <property type="project" value="TreeGrafter"/>
</dbReference>
<organism evidence="7 8">
    <name type="scientific">Rhodosorus marinus</name>
    <dbReference type="NCBI Taxonomy" id="101924"/>
    <lineage>
        <taxon>Eukaryota</taxon>
        <taxon>Rhodophyta</taxon>
        <taxon>Stylonematophyceae</taxon>
        <taxon>Stylonematales</taxon>
        <taxon>Stylonemataceae</taxon>
        <taxon>Rhodosorus</taxon>
    </lineage>
</organism>
<feature type="compositionally biased region" description="Low complexity" evidence="5">
    <location>
        <begin position="665"/>
        <end position="677"/>
    </location>
</feature>
<dbReference type="Pfam" id="PF23230">
    <property type="entry name" value="zf-C2H2_13"/>
    <property type="match status" value="1"/>
</dbReference>
<feature type="region of interest" description="Disordered" evidence="5">
    <location>
        <begin position="510"/>
        <end position="794"/>
    </location>
</feature>
<feature type="compositionally biased region" description="Polar residues" evidence="5">
    <location>
        <begin position="378"/>
        <end position="396"/>
    </location>
</feature>
<evidence type="ECO:0000256" key="1">
    <source>
        <dbReference type="ARBA" id="ARBA00022723"/>
    </source>
</evidence>
<feature type="compositionally biased region" description="Polar residues" evidence="5">
    <location>
        <begin position="678"/>
        <end position="689"/>
    </location>
</feature>
<dbReference type="PROSITE" id="PS50089">
    <property type="entry name" value="ZF_RING_2"/>
    <property type="match status" value="1"/>
</dbReference>
<dbReference type="PROSITE" id="PS00518">
    <property type="entry name" value="ZF_RING_1"/>
    <property type="match status" value="1"/>
</dbReference>
<dbReference type="PANTHER" id="PTHR22938">
    <property type="entry name" value="ZINC FINGER PROTEIN 598"/>
    <property type="match status" value="1"/>
</dbReference>
<dbReference type="Pfam" id="PF25447">
    <property type="entry name" value="RING_ZNF598"/>
    <property type="match status" value="1"/>
</dbReference>
<comment type="caution">
    <text evidence="7">The sequence shown here is derived from an EMBL/GenBank/DDBJ whole genome shotgun (WGS) entry which is preliminary data.</text>
</comment>
<reference evidence="7 8" key="1">
    <citation type="journal article" date="2023" name="Nat. Commun.">
        <title>Origin of minicircular mitochondrial genomes in red algae.</title>
        <authorList>
            <person name="Lee Y."/>
            <person name="Cho C.H."/>
            <person name="Lee Y.M."/>
            <person name="Park S.I."/>
            <person name="Yang J.H."/>
            <person name="West J.A."/>
            <person name="Bhattacharya D."/>
            <person name="Yoon H.S."/>
        </authorList>
    </citation>
    <scope>NUCLEOTIDE SEQUENCE [LARGE SCALE GENOMIC DNA]</scope>
    <source>
        <strain evidence="7 8">CCMP1338</strain>
        <tissue evidence="7">Whole cell</tissue>
    </source>
</reference>
<gene>
    <name evidence="7" type="ORF">NDN08_003249</name>
</gene>
<feature type="region of interest" description="Disordered" evidence="5">
    <location>
        <begin position="1"/>
        <end position="61"/>
    </location>
</feature>
<keyword evidence="2 4" id="KW-0863">Zinc-finger</keyword>
<keyword evidence="1" id="KW-0479">Metal-binding</keyword>
<dbReference type="InterPro" id="IPR013087">
    <property type="entry name" value="Znf_C2H2_type"/>
</dbReference>
<evidence type="ECO:0000313" key="7">
    <source>
        <dbReference type="EMBL" id="KAJ8906761.1"/>
    </source>
</evidence>
<dbReference type="SMART" id="SM00355">
    <property type="entry name" value="ZnF_C2H2"/>
    <property type="match status" value="4"/>
</dbReference>
<dbReference type="Gene3D" id="3.30.40.10">
    <property type="entry name" value="Zinc/RING finger domain, C3HC4 (zinc finger)"/>
    <property type="match status" value="1"/>
</dbReference>
<dbReference type="PROSITE" id="PS00028">
    <property type="entry name" value="ZINC_FINGER_C2H2_1"/>
    <property type="match status" value="1"/>
</dbReference>
<feature type="compositionally biased region" description="Polar residues" evidence="5">
    <location>
        <begin position="22"/>
        <end position="31"/>
    </location>
</feature>
<name>A0AAV8V1U6_9RHOD</name>
<feature type="compositionally biased region" description="Low complexity" evidence="5">
    <location>
        <begin position="626"/>
        <end position="640"/>
    </location>
</feature>
<dbReference type="SUPFAM" id="SSF57850">
    <property type="entry name" value="RING/U-box"/>
    <property type="match status" value="1"/>
</dbReference>
<dbReference type="GO" id="GO:0008270">
    <property type="term" value="F:zinc ion binding"/>
    <property type="evidence" value="ECO:0007669"/>
    <property type="project" value="UniProtKB-KW"/>
</dbReference>
<sequence>MEEFVEEEEVSRVQHRQRMNVRDSNVVSGSSRKPRSRVEKLSRRGVRSDGKNETKWEEGQRAAEDQGPTCGVCTEVIVNYGVGSCGHFVCGDCAHRLRFLYRKKECSFCKTLLEEVVVSDSPDDALVAAKKRRFHYDDEVQTWFKSEKVMKHYRQLRKPQCPSCHSHFQTVEALKQHVRSFHKKALCDSCVENGSKYLCDMELYSIKETRGSGPTEFAKHRESHPFCLFCKEHVFDSEALYAHLQRQHESCFLCRRNGIQYEYYRNYYDLESHYREDHFICDDSTCRGVVFDNPTDLKVHRKRQHDVGRGGNVRINLSVFQASSARHTSQRPSHRGRQNFEAQLADSNRAQSAYLAGGRNPPESSSRMAPAPMPRVSEPQTSDSDVGEPQQQTTGTERPVMPSLPVNQEEESARNAVLLRSLRDALDVADFDQLRDASGQFRSGQLDAESYFETVDRLLGPDAKRLLPEMTMLLRDGDQRTELSRLVRGAYRLLEAPSTDSVLVPEVETSSMPSGAFPALGGGQASIRRSAHQYGQRSGQVTAGDFPTLGGDRARPAQAMSQKAPARSSTGQAARESREPRSEQFPTLDGRLPSGGTTSAASKQGARPSVTASKAQRGPTGRVQPTPASAQQRSTQSASTEELFPSLGGGAGGLSKEESTDPSMRVGAVWGGAARRAYQNQAPEPTQSEPEPLAVESVSSFPELAGALSISSPGSTGNAGSSRGQGNSSTPLRAPSGNKFRAGVTDLGAVEQRRRSKLANSAVPNIGSNGFAWDAAKKKKNKQKAQEELNAQKK</sequence>
<dbReference type="Pfam" id="PF23202">
    <property type="entry name" value="PAH_ZNF598"/>
    <property type="match status" value="1"/>
</dbReference>
<dbReference type="InterPro" id="IPR057634">
    <property type="entry name" value="PAH_ZNF598/HEL2"/>
</dbReference>
<evidence type="ECO:0000259" key="6">
    <source>
        <dbReference type="PROSITE" id="PS50089"/>
    </source>
</evidence>
<dbReference type="PANTHER" id="PTHR22938:SF0">
    <property type="entry name" value="E3 UBIQUITIN-PROTEIN LIGASE ZNF598"/>
    <property type="match status" value="1"/>
</dbReference>
<keyword evidence="8" id="KW-1185">Reference proteome</keyword>